<evidence type="ECO:0000313" key="3">
    <source>
        <dbReference type="Proteomes" id="UP001626550"/>
    </source>
</evidence>
<dbReference type="AlphaFoldDB" id="A0ABD2QPI9"/>
<comment type="caution">
    <text evidence="2">The sequence shown here is derived from an EMBL/GenBank/DDBJ whole genome shotgun (WGS) entry which is preliminary data.</text>
</comment>
<feature type="compositionally biased region" description="Polar residues" evidence="1">
    <location>
        <begin position="274"/>
        <end position="283"/>
    </location>
</feature>
<feature type="compositionally biased region" description="Basic residues" evidence="1">
    <location>
        <begin position="144"/>
        <end position="155"/>
    </location>
</feature>
<dbReference type="EMBL" id="JBJKFK010000002">
    <property type="protein sequence ID" value="KAL3321282.1"/>
    <property type="molecule type" value="Genomic_DNA"/>
</dbReference>
<reference evidence="2 3" key="1">
    <citation type="submission" date="2024-11" db="EMBL/GenBank/DDBJ databases">
        <title>Adaptive evolution of stress response genes in parasites aligns with host niche diversity.</title>
        <authorList>
            <person name="Hahn C."/>
            <person name="Resl P."/>
        </authorList>
    </citation>
    <scope>NUCLEOTIDE SEQUENCE [LARGE SCALE GENOMIC DNA]</scope>
    <source>
        <strain evidence="2">EGGRZ-B1_66</strain>
        <tissue evidence="2">Body</tissue>
    </source>
</reference>
<feature type="compositionally biased region" description="Polar residues" evidence="1">
    <location>
        <begin position="165"/>
        <end position="176"/>
    </location>
</feature>
<feature type="compositionally biased region" description="Polar residues" evidence="1">
    <location>
        <begin position="295"/>
        <end position="319"/>
    </location>
</feature>
<feature type="compositionally biased region" description="Polar residues" evidence="1">
    <location>
        <begin position="372"/>
        <end position="389"/>
    </location>
</feature>
<feature type="region of interest" description="Disordered" evidence="1">
    <location>
        <begin position="51"/>
        <end position="176"/>
    </location>
</feature>
<evidence type="ECO:0000313" key="2">
    <source>
        <dbReference type="EMBL" id="KAL3321282.1"/>
    </source>
</evidence>
<feature type="compositionally biased region" description="Basic and acidic residues" evidence="1">
    <location>
        <begin position="390"/>
        <end position="404"/>
    </location>
</feature>
<accession>A0ABD2QPI9</accession>
<name>A0ABD2QPI9_9PLAT</name>
<sequence length="584" mass="64241">MINFCRPSLYFDPIELQKLKHKYDERSKKWVKLRSEALRWSPFTQNVSLGMDMEQMKPVTSSPEEAKNYKKHTDDDQDADEDCSSAKTPTRGSIRAAPNGSRTQPRRVARASKKSCKEPQVDGSLLAPLVISEGSSTESPHTSSGKRKRKKKLRKQPSMEVFQSEMHSSPIASSRGLSKEHLFGGFLSTSPIARPQPSPELAPSSLSLYAIECKMSRGTRRHSAAQSLPRSKSLHPAPKKSKFQLTDDESEKTSQSSYTLPMSELNSEEEGGPNATQLDSTIEQIPPETVEQKNLRNIRSLSTSPSRTFDSSLTFSSISPNKLFDQTKDAKKSLASSSPNSSASSSYLMPISLEPLGAPAPADKEESDTFTEDSTLQEQGQETLVSTSIEEQKEKPPPHQEDGFKPVQSLYMDESTLLRMNAAQISPAQSTKFVPQVSNSPLFVNTCAFEDGLGTAAYVGSVPHMVSSAGGWTGGNSSYSYSSYYTAPSPNSHYFSPYQFLSPNMYKSLPYNSPTLNPGFYEPVQEATKSANYQIQQTGYDPSQSCASYVAPGPAQCYQPSQGYLTYRQDQLTGAACHSIYPNT</sequence>
<feature type="compositionally biased region" description="Basic and acidic residues" evidence="1">
    <location>
        <begin position="64"/>
        <end position="74"/>
    </location>
</feature>
<feature type="compositionally biased region" description="Polar residues" evidence="1">
    <location>
        <begin position="133"/>
        <end position="143"/>
    </location>
</feature>
<keyword evidence="3" id="KW-1185">Reference proteome</keyword>
<feature type="region of interest" description="Disordered" evidence="1">
    <location>
        <begin position="353"/>
        <end position="405"/>
    </location>
</feature>
<proteinExistence type="predicted"/>
<dbReference type="Proteomes" id="UP001626550">
    <property type="component" value="Unassembled WGS sequence"/>
</dbReference>
<evidence type="ECO:0000256" key="1">
    <source>
        <dbReference type="SAM" id="MobiDB-lite"/>
    </source>
</evidence>
<feature type="compositionally biased region" description="Basic residues" evidence="1">
    <location>
        <begin position="104"/>
        <end position="114"/>
    </location>
</feature>
<gene>
    <name evidence="2" type="ORF">Ciccas_000038</name>
</gene>
<feature type="region of interest" description="Disordered" evidence="1">
    <location>
        <begin position="217"/>
        <end position="319"/>
    </location>
</feature>
<organism evidence="2 3">
    <name type="scientific">Cichlidogyrus casuarinus</name>
    <dbReference type="NCBI Taxonomy" id="1844966"/>
    <lineage>
        <taxon>Eukaryota</taxon>
        <taxon>Metazoa</taxon>
        <taxon>Spiralia</taxon>
        <taxon>Lophotrochozoa</taxon>
        <taxon>Platyhelminthes</taxon>
        <taxon>Monogenea</taxon>
        <taxon>Monopisthocotylea</taxon>
        <taxon>Dactylogyridea</taxon>
        <taxon>Ancyrocephalidae</taxon>
        <taxon>Cichlidogyrus</taxon>
    </lineage>
</organism>
<protein>
    <submittedName>
        <fullName evidence="2">Uncharacterized protein</fullName>
    </submittedName>
</protein>